<proteinExistence type="predicted"/>
<dbReference type="AlphaFoldDB" id="A0A126QZ10"/>
<keyword evidence="2" id="KW-1185">Reference proteome</keyword>
<accession>A0A126QZ10</accession>
<evidence type="ECO:0000313" key="2">
    <source>
        <dbReference type="Proteomes" id="UP000066376"/>
    </source>
</evidence>
<protein>
    <submittedName>
        <fullName evidence="1">Uncharacterized protein</fullName>
    </submittedName>
</protein>
<organism evidence="1 2">
    <name type="scientific">Methanobrevibacter olleyae</name>
    <dbReference type="NCBI Taxonomy" id="294671"/>
    <lineage>
        <taxon>Archaea</taxon>
        <taxon>Methanobacteriati</taxon>
        <taxon>Methanobacteriota</taxon>
        <taxon>Methanomada group</taxon>
        <taxon>Methanobacteria</taxon>
        <taxon>Methanobacteriales</taxon>
        <taxon>Methanobacteriaceae</taxon>
        <taxon>Methanobrevibacter</taxon>
    </lineage>
</organism>
<gene>
    <name evidence="1" type="ORF">YLM1_0521</name>
</gene>
<dbReference type="EMBL" id="CP014265">
    <property type="protein sequence ID" value="AMK15078.1"/>
    <property type="molecule type" value="Genomic_DNA"/>
</dbReference>
<dbReference type="PATRIC" id="fig|294671.3.peg.540"/>
<evidence type="ECO:0000313" key="1">
    <source>
        <dbReference type="EMBL" id="AMK15078.1"/>
    </source>
</evidence>
<dbReference type="STRING" id="294671.YLM1_0521"/>
<reference evidence="1 2" key="1">
    <citation type="journal article" date="2016" name="Genome Announc.">
        <title>Draft Genome Sequence of the Rumen Methanogen Methanobrevibacter olleyae YLM1.</title>
        <authorList>
            <person name="Kelly W.J."/>
            <person name="Li D."/>
            <person name="Lambie S.C."/>
            <person name="Cox F."/>
            <person name="Attwood G.T."/>
            <person name="Altermann E."/>
            <person name="Leahy S.C."/>
        </authorList>
    </citation>
    <scope>NUCLEOTIDE SEQUENCE [LARGE SCALE GENOMIC DNA]</scope>
    <source>
        <strain evidence="1 2">YLM1</strain>
    </source>
</reference>
<dbReference type="Proteomes" id="UP000066376">
    <property type="component" value="Chromosome"/>
</dbReference>
<sequence>MVIFMVEEFDDYDDDFDEFEDDDFDYEDSDDYDDDFDEFEDDDFDYDNLDSESKEELDIFDEKPLETDLDYDKNAVEVHISTQLTSRKLIELMDTYPSLKRITCPLSIYDRISPTYIKALDKLGVSVEVKYNWGKKKYSKNQINQIIDLYNEGKRSEEISSILGMSISNVNYIKSKYFDKINVKHYKRKYDDDCRLKIKNMKEAGLKPKDISYELNIPIRSIYYILNKK</sequence>
<reference evidence="2" key="2">
    <citation type="submission" date="2016-02" db="EMBL/GenBank/DDBJ databases">
        <title>The draft genome sequence of the rumen methanogen Methanobrevibacter olleyae YLM1.</title>
        <authorList>
            <consortium name="New Zealand Agricultural Greenhouse Gas Research Centre/Pastoral Greenhouse Gas Research Consortium"/>
            <person name="Kelly W.J."/>
            <person name="Li D."/>
            <person name="Lambie S.C."/>
            <person name="Attwood G.T."/>
            <person name="Altermann E."/>
            <person name="Leahy S.C."/>
        </authorList>
    </citation>
    <scope>NUCLEOTIDE SEQUENCE [LARGE SCALE GENOMIC DNA]</scope>
    <source>
        <strain evidence="2">YLM1</strain>
    </source>
</reference>
<dbReference type="KEGG" id="mol:YLM1_0521"/>
<name>A0A126QZ10_METOL</name>